<dbReference type="Pfam" id="PF00893">
    <property type="entry name" value="Multi_Drug_Res"/>
    <property type="match status" value="1"/>
</dbReference>
<dbReference type="Gene3D" id="1.10.3730.20">
    <property type="match status" value="1"/>
</dbReference>
<evidence type="ECO:0000256" key="1">
    <source>
        <dbReference type="RuleBase" id="RU003942"/>
    </source>
</evidence>
<dbReference type="Proteomes" id="UP000250579">
    <property type="component" value="Chromosome"/>
</dbReference>
<evidence type="ECO:0000256" key="2">
    <source>
        <dbReference type="SAM" id="Phobius"/>
    </source>
</evidence>
<feature type="transmembrane region" description="Helical" evidence="2">
    <location>
        <begin position="34"/>
        <end position="55"/>
    </location>
</feature>
<comment type="subcellular location">
    <subcellularLocation>
        <location evidence="1">Cell membrane</location>
        <topology evidence="1">Multi-pass membrane protein</topology>
    </subcellularLocation>
</comment>
<accession>A0A2Z5A600</accession>
<dbReference type="EMBL" id="CP022198">
    <property type="protein sequence ID" value="AXA64751.1"/>
    <property type="molecule type" value="Genomic_DNA"/>
</dbReference>
<evidence type="ECO:0000313" key="3">
    <source>
        <dbReference type="EMBL" id="AXA64751.1"/>
    </source>
</evidence>
<proteinExistence type="inferred from homology"/>
<dbReference type="SUPFAM" id="SSF103481">
    <property type="entry name" value="Multidrug resistance efflux transporter EmrE"/>
    <property type="match status" value="1"/>
</dbReference>
<name>A0A2Z5A600_9PSED</name>
<gene>
    <name evidence="3" type="ORF">CE139_02660</name>
</gene>
<feature type="transmembrane region" description="Helical" evidence="2">
    <location>
        <begin position="88"/>
        <end position="106"/>
    </location>
</feature>
<dbReference type="GO" id="GO:0005886">
    <property type="term" value="C:plasma membrane"/>
    <property type="evidence" value="ECO:0007669"/>
    <property type="project" value="UniProtKB-SubCell"/>
</dbReference>
<feature type="transmembrane region" description="Helical" evidence="2">
    <location>
        <begin position="62"/>
        <end position="82"/>
    </location>
</feature>
<dbReference type="AlphaFoldDB" id="A0A2Z5A600"/>
<keyword evidence="2" id="KW-0472">Membrane</keyword>
<keyword evidence="2" id="KW-1133">Transmembrane helix</keyword>
<organism evidence="3 4">
    <name type="scientific">Pseudomonas oryzihabitans</name>
    <dbReference type="NCBI Taxonomy" id="47885"/>
    <lineage>
        <taxon>Bacteria</taxon>
        <taxon>Pseudomonadati</taxon>
        <taxon>Pseudomonadota</taxon>
        <taxon>Gammaproteobacteria</taxon>
        <taxon>Pseudomonadales</taxon>
        <taxon>Pseudomonadaceae</taxon>
        <taxon>Pseudomonas</taxon>
    </lineage>
</organism>
<keyword evidence="1 2" id="KW-0812">Transmembrane</keyword>
<reference evidence="3 4" key="1">
    <citation type="submission" date="2017-06" db="EMBL/GenBank/DDBJ databases">
        <title>Evolution towards high GC content and high-temperature stress adaptation in endophytic Pseudomonas oryzihabitans impacted its plant-growth promoting traits.</title>
        <authorList>
            <person name="Nascimento F.X."/>
        </authorList>
    </citation>
    <scope>NUCLEOTIDE SEQUENCE [LARGE SCALE GENOMIC DNA]</scope>
    <source>
        <strain evidence="3 4">MS8</strain>
    </source>
</reference>
<sequence>MIAVPHLVLLAIILNVVAQIFLKFAGSKGGLLNLWLISAVMAYGVSFLLTAKIFAFNEISRVGPLMASATFLLVFASGVVLFGEQISLQKIAGILAVIVGITLLSLPPLSNAS</sequence>
<protein>
    <recommendedName>
        <fullName evidence="5">EamA domain-containing protein</fullName>
    </recommendedName>
</protein>
<dbReference type="InterPro" id="IPR045324">
    <property type="entry name" value="Small_multidrug_res"/>
</dbReference>
<evidence type="ECO:0000313" key="4">
    <source>
        <dbReference type="Proteomes" id="UP000250579"/>
    </source>
</evidence>
<dbReference type="GO" id="GO:0022857">
    <property type="term" value="F:transmembrane transporter activity"/>
    <property type="evidence" value="ECO:0007669"/>
    <property type="project" value="InterPro"/>
</dbReference>
<comment type="similarity">
    <text evidence="1">Belongs to the drug/metabolite transporter (DMT) superfamily. Small multidrug resistance (SMR) (TC 2.A.7.1) family.</text>
</comment>
<evidence type="ECO:0008006" key="5">
    <source>
        <dbReference type="Google" id="ProtNLM"/>
    </source>
</evidence>
<dbReference type="InterPro" id="IPR037185">
    <property type="entry name" value="EmrE-like"/>
</dbReference>
<dbReference type="RefSeq" id="WP_208693447.1">
    <property type="nucleotide sequence ID" value="NZ_CP022198.1"/>
</dbReference>